<feature type="region of interest" description="Disordered" evidence="1">
    <location>
        <begin position="95"/>
        <end position="134"/>
    </location>
</feature>
<dbReference type="CDD" id="cd20379">
    <property type="entry name" value="Tudor_dTUD-like"/>
    <property type="match status" value="1"/>
</dbReference>
<comment type="caution">
    <text evidence="3">The sequence shown here is derived from an EMBL/GenBank/DDBJ whole genome shotgun (WGS) entry which is preliminary data.</text>
</comment>
<protein>
    <recommendedName>
        <fullName evidence="2">Tudor domain-containing protein</fullName>
    </recommendedName>
</protein>
<reference evidence="3" key="1">
    <citation type="thesis" date="2021" institute="BYU ScholarsArchive" country="Provo, UT, USA">
        <title>Applications of and Algorithms for Genome Assembly and Genomic Analyses with an Emphasis on Marine Teleosts.</title>
        <authorList>
            <person name="Pickett B.D."/>
        </authorList>
    </citation>
    <scope>NUCLEOTIDE SEQUENCE</scope>
    <source>
        <strain evidence="3">HI-2016</strain>
    </source>
</reference>
<dbReference type="PROSITE" id="PS50304">
    <property type="entry name" value="TUDOR"/>
    <property type="match status" value="1"/>
</dbReference>
<accession>A0A8T2NP05</accession>
<dbReference type="OrthoDB" id="8934037at2759"/>
<proteinExistence type="predicted"/>
<dbReference type="Proteomes" id="UP000824540">
    <property type="component" value="Unassembled WGS sequence"/>
</dbReference>
<organism evidence="3 4">
    <name type="scientific">Albula glossodonta</name>
    <name type="common">roundjaw bonefish</name>
    <dbReference type="NCBI Taxonomy" id="121402"/>
    <lineage>
        <taxon>Eukaryota</taxon>
        <taxon>Metazoa</taxon>
        <taxon>Chordata</taxon>
        <taxon>Craniata</taxon>
        <taxon>Vertebrata</taxon>
        <taxon>Euteleostomi</taxon>
        <taxon>Actinopterygii</taxon>
        <taxon>Neopterygii</taxon>
        <taxon>Teleostei</taxon>
        <taxon>Albuliformes</taxon>
        <taxon>Albulidae</taxon>
        <taxon>Albula</taxon>
    </lineage>
</organism>
<keyword evidence="4" id="KW-1185">Reference proteome</keyword>
<dbReference type="EMBL" id="JAFBMS010000039">
    <property type="protein sequence ID" value="KAG9340940.1"/>
    <property type="molecule type" value="Genomic_DNA"/>
</dbReference>
<evidence type="ECO:0000313" key="4">
    <source>
        <dbReference type="Proteomes" id="UP000824540"/>
    </source>
</evidence>
<feature type="domain" description="Tudor" evidence="2">
    <location>
        <begin position="389"/>
        <end position="461"/>
    </location>
</feature>
<name>A0A8T2NP05_9TELE</name>
<dbReference type="InterPro" id="IPR050621">
    <property type="entry name" value="Tudor_domain_containing"/>
</dbReference>
<dbReference type="Gene3D" id="2.40.50.90">
    <property type="match status" value="1"/>
</dbReference>
<dbReference type="PANTHER" id="PTHR22948">
    <property type="entry name" value="TUDOR DOMAIN CONTAINING PROTEIN"/>
    <property type="match status" value="1"/>
</dbReference>
<evidence type="ECO:0000259" key="2">
    <source>
        <dbReference type="PROSITE" id="PS50304"/>
    </source>
</evidence>
<dbReference type="Gene3D" id="2.30.30.140">
    <property type="match status" value="1"/>
</dbReference>
<dbReference type="InterPro" id="IPR002999">
    <property type="entry name" value="Tudor"/>
</dbReference>
<evidence type="ECO:0000256" key="1">
    <source>
        <dbReference type="SAM" id="MobiDB-lite"/>
    </source>
</evidence>
<dbReference type="InterPro" id="IPR035437">
    <property type="entry name" value="SNase_OB-fold_sf"/>
</dbReference>
<dbReference type="Pfam" id="PF00567">
    <property type="entry name" value="TUDOR"/>
    <property type="match status" value="1"/>
</dbReference>
<evidence type="ECO:0000313" key="3">
    <source>
        <dbReference type="EMBL" id="KAG9340940.1"/>
    </source>
</evidence>
<gene>
    <name evidence="3" type="ORF">JZ751_020133</name>
</gene>
<dbReference type="SUPFAM" id="SSF63748">
    <property type="entry name" value="Tudor/PWWP/MBT"/>
    <property type="match status" value="1"/>
</dbReference>
<dbReference type="AlphaFoldDB" id="A0A8T2NP05"/>
<sequence>MVTENNSQCIVRTPVSYFSGRGQVVVSDLLRFGPMLQNAIMATSITKAVQTFGAMLSLRHIQAYFAAQSEVVICSASSACEVKIQVCDSPQNDEGIKGQMASDGKKENTCSVQEPKHSSSLKAGFEEPHSRQTKKMRSVIKQVSSHFLSQGKGKFVEVLHQKQTSQQLIRFIKMIGDTDGHLHVTFFRGKDFSDPGTQTPPAGQQEVTSKWLREKEKDLPISSLKLWFSSSMGPASIFKVKRSDHSGSLVYSCMVATESELWDVGDISTNGAGYVSERTLVGEKELLVEPSGESYFEVLGASQDAARTPVIPTAAQTDIHNVPQFATSEPEGRADSTIKIPEFKICRYKEMEVTVSHLINPVKFFIQHVSPQLQQLSQKMDSSAQIKCVPDIGVYVAGWFPKCKLWCRAQVVRICGIQGGGAFFSGGEKQIEVEVRRIDFGDTACLALSHLRELDSDVAEVSPLNGQDWTPEAVGWFKDKVDGRTLYARLFQQGEDFRAELFMEKGKMGAMRRGSSLSLRLAQNGHAKHDQLRRSGWQRGTLRVATA</sequence>